<name>A0ABM5AP69_VULVU</name>
<organism evidence="2 3">
    <name type="scientific">Vulpes vulpes</name>
    <name type="common">Red fox</name>
    <dbReference type="NCBI Taxonomy" id="9627"/>
    <lineage>
        <taxon>Eukaryota</taxon>
        <taxon>Metazoa</taxon>
        <taxon>Chordata</taxon>
        <taxon>Craniata</taxon>
        <taxon>Vertebrata</taxon>
        <taxon>Euteleostomi</taxon>
        <taxon>Mammalia</taxon>
        <taxon>Eutheria</taxon>
        <taxon>Laurasiatheria</taxon>
        <taxon>Carnivora</taxon>
        <taxon>Caniformia</taxon>
        <taxon>Canidae</taxon>
        <taxon>Vulpes</taxon>
    </lineage>
</organism>
<evidence type="ECO:0000313" key="3">
    <source>
        <dbReference type="RefSeq" id="XP_072616577.1"/>
    </source>
</evidence>
<evidence type="ECO:0000259" key="1">
    <source>
        <dbReference type="Pfam" id="PF09325"/>
    </source>
</evidence>
<protein>
    <submittedName>
        <fullName evidence="3">Sorting nexin-6-like</fullName>
    </submittedName>
</protein>
<sequence>MAASKQLAFLHVAGCLRLGIVRPLAQSPGRDCVDDVMTRACKIEARVSADEDLKLSNLLKYYLRESQAAKDLLYRRSRSLVDYENANKALDKARAKNKDVLQAETSQQLCCQKFEKISESAKQELIDFKTRRVAAFRKNLVELAELELKHAKGNLQLLQNCLAVLNGDT</sequence>
<dbReference type="SUPFAM" id="SSF103657">
    <property type="entry name" value="BAR/IMD domain-like"/>
    <property type="match status" value="1"/>
</dbReference>
<dbReference type="PANTHER" id="PTHR45850:SF4">
    <property type="entry name" value="SORTING NEXIN-6"/>
    <property type="match status" value="1"/>
</dbReference>
<dbReference type="RefSeq" id="XP_072616577.1">
    <property type="nucleotide sequence ID" value="XM_072760476.1"/>
</dbReference>
<evidence type="ECO:0000313" key="2">
    <source>
        <dbReference type="Proteomes" id="UP001652641"/>
    </source>
</evidence>
<gene>
    <name evidence="3" type="primary">LOC112926607</name>
</gene>
<dbReference type="GeneID" id="112926607"/>
<dbReference type="PANTHER" id="PTHR45850">
    <property type="entry name" value="SORTING NEXIN FAMILY MEMBER"/>
    <property type="match status" value="1"/>
</dbReference>
<proteinExistence type="predicted"/>
<feature type="domain" description="Sorting nexin/Vps5-like C-terminal" evidence="1">
    <location>
        <begin position="91"/>
        <end position="156"/>
    </location>
</feature>
<reference evidence="3" key="1">
    <citation type="submission" date="2025-08" db="UniProtKB">
        <authorList>
            <consortium name="RefSeq"/>
        </authorList>
    </citation>
    <scope>IDENTIFICATION</scope>
    <source>
        <tissue evidence="3">Cell line</tissue>
    </source>
</reference>
<dbReference type="InterPro" id="IPR015404">
    <property type="entry name" value="Vps5_C"/>
</dbReference>
<dbReference type="InterPro" id="IPR027267">
    <property type="entry name" value="AH/BAR_dom_sf"/>
</dbReference>
<dbReference type="Proteomes" id="UP001652641">
    <property type="component" value="Chromosome 6"/>
</dbReference>
<dbReference type="Gene3D" id="1.20.1270.60">
    <property type="entry name" value="Arfaptin homology (AH) domain/BAR domain"/>
    <property type="match status" value="1"/>
</dbReference>
<dbReference type="Pfam" id="PF09325">
    <property type="entry name" value="Vps5"/>
    <property type="match status" value="1"/>
</dbReference>
<keyword evidence="2" id="KW-1185">Reference proteome</keyword>
<accession>A0ABM5AP69</accession>